<dbReference type="Gene3D" id="3.40.50.720">
    <property type="entry name" value="NAD(P)-binding Rossmann-like Domain"/>
    <property type="match status" value="1"/>
</dbReference>
<dbReference type="InterPro" id="IPR051674">
    <property type="entry name" value="Malate_Decarboxylase"/>
</dbReference>
<dbReference type="GO" id="GO:0016616">
    <property type="term" value="F:oxidoreductase activity, acting on the CH-OH group of donors, NAD or NADP as acceptor"/>
    <property type="evidence" value="ECO:0007669"/>
    <property type="project" value="InterPro"/>
</dbReference>
<dbReference type="SUPFAM" id="SSF51735">
    <property type="entry name" value="NAD(P)-binding Rossmann-fold domains"/>
    <property type="match status" value="1"/>
</dbReference>
<evidence type="ECO:0000256" key="6">
    <source>
        <dbReference type="RuleBase" id="RU003427"/>
    </source>
</evidence>
<evidence type="ECO:0000256" key="5">
    <source>
        <dbReference type="PIRSR" id="PIRSR000106-3"/>
    </source>
</evidence>
<dbReference type="Proteomes" id="UP000274907">
    <property type="component" value="Unassembled WGS sequence"/>
</dbReference>
<dbReference type="InterPro" id="IPR037062">
    <property type="entry name" value="Malic_N_dom_sf"/>
</dbReference>
<comment type="caution">
    <text evidence="9">The sequence shown here is derived from an EMBL/GenBank/DDBJ whole genome shotgun (WGS) entry which is preliminary data.</text>
</comment>
<keyword evidence="2" id="KW-0560">Oxidoreductase</keyword>
<dbReference type="EMBL" id="RXHJ01000003">
    <property type="protein sequence ID" value="RSZ65158.1"/>
    <property type="molecule type" value="Genomic_DNA"/>
</dbReference>
<dbReference type="InterPro" id="IPR036291">
    <property type="entry name" value="NAD(P)-bd_dom_sf"/>
</dbReference>
<dbReference type="OrthoDB" id="9805787at2"/>
<evidence type="ECO:0000313" key="10">
    <source>
        <dbReference type="Proteomes" id="UP000274907"/>
    </source>
</evidence>
<dbReference type="InterPro" id="IPR012302">
    <property type="entry name" value="Malic_NAD-bd"/>
</dbReference>
<dbReference type="InterPro" id="IPR045213">
    <property type="entry name" value="Malic_NAD-bd_bact_type"/>
</dbReference>
<feature type="binding site" evidence="4">
    <location>
        <position position="321"/>
    </location>
    <ligand>
        <name>(S)-malate</name>
        <dbReference type="ChEBI" id="CHEBI:15589"/>
    </ligand>
</feature>
<dbReference type="Pfam" id="PF00390">
    <property type="entry name" value="malic"/>
    <property type="match status" value="1"/>
</dbReference>
<feature type="active site" description="Proton acceptor" evidence="3">
    <location>
        <position position="99"/>
    </location>
</feature>
<dbReference type="InterPro" id="IPR012301">
    <property type="entry name" value="Malic_N_dom"/>
</dbReference>
<dbReference type="SMART" id="SM00919">
    <property type="entry name" value="Malic_M"/>
    <property type="match status" value="1"/>
</dbReference>
<dbReference type="SMART" id="SM01274">
    <property type="entry name" value="malic"/>
    <property type="match status" value="1"/>
</dbReference>
<feature type="active site" description="Proton donor" evidence="3">
    <location>
        <position position="44"/>
    </location>
</feature>
<evidence type="ECO:0000259" key="8">
    <source>
        <dbReference type="SMART" id="SM01274"/>
    </source>
</evidence>
<dbReference type="PANTHER" id="PTHR43237:SF4">
    <property type="entry name" value="NADP-DEPENDENT MALIC ENZYME"/>
    <property type="match status" value="1"/>
</dbReference>
<evidence type="ECO:0000256" key="3">
    <source>
        <dbReference type="PIRSR" id="PIRSR000106-1"/>
    </source>
</evidence>
<gene>
    <name evidence="9" type="ORF">EAH68_03190</name>
</gene>
<dbReference type="PRINTS" id="PR00072">
    <property type="entry name" value="MALOXRDTASE"/>
</dbReference>
<name>A0A430I189_9CORY</name>
<feature type="binding site" evidence="5">
    <location>
        <position position="167"/>
    </location>
    <ligand>
        <name>a divalent metal cation</name>
        <dbReference type="ChEBI" id="CHEBI:60240"/>
    </ligand>
</feature>
<evidence type="ECO:0000256" key="1">
    <source>
        <dbReference type="ARBA" id="ARBA00008785"/>
    </source>
</evidence>
<dbReference type="RefSeq" id="WP_126119876.1">
    <property type="nucleotide sequence ID" value="NZ_RXHJ01000003.1"/>
</dbReference>
<comment type="cofactor">
    <cofactor evidence="5">
        <name>Mg(2+)</name>
        <dbReference type="ChEBI" id="CHEBI:18420"/>
    </cofactor>
    <cofactor evidence="5">
        <name>Mn(2+)</name>
        <dbReference type="ChEBI" id="CHEBI:29035"/>
    </cofactor>
    <text evidence="5">Divalent metal cations. Prefers magnesium or manganese.</text>
</comment>
<dbReference type="Pfam" id="PF03949">
    <property type="entry name" value="Malic_M"/>
    <property type="match status" value="1"/>
</dbReference>
<dbReference type="GO" id="GO:0004470">
    <property type="term" value="F:malic enzyme activity"/>
    <property type="evidence" value="ECO:0007669"/>
    <property type="project" value="InterPro"/>
</dbReference>
<dbReference type="Gene3D" id="3.40.50.10380">
    <property type="entry name" value="Malic enzyme, N-terminal domain"/>
    <property type="match status" value="1"/>
</dbReference>
<evidence type="ECO:0000256" key="4">
    <source>
        <dbReference type="PIRSR" id="PIRSR000106-2"/>
    </source>
</evidence>
<comment type="similarity">
    <text evidence="1 6">Belongs to the malic enzymes family.</text>
</comment>
<dbReference type="GO" id="GO:0046872">
    <property type="term" value="F:metal ion binding"/>
    <property type="evidence" value="ECO:0007669"/>
    <property type="project" value="UniProtKB-KW"/>
</dbReference>
<feature type="binding site" evidence="4">
    <location>
        <position position="292"/>
    </location>
    <ligand>
        <name>(S)-malate</name>
        <dbReference type="ChEBI" id="CHEBI:15589"/>
    </ligand>
</feature>
<reference evidence="9 10" key="1">
    <citation type="submission" date="2018-12" db="EMBL/GenBank/DDBJ databases">
        <title>YIM 101343 draft genome.</title>
        <authorList>
            <person name="Chen X."/>
        </authorList>
    </citation>
    <scope>NUCLEOTIDE SEQUENCE [LARGE SCALE GENOMIC DNA]</scope>
    <source>
        <strain evidence="9 10">YIM 101343</strain>
    </source>
</reference>
<feature type="domain" description="Malic enzyme N-terminal" evidence="8">
    <location>
        <begin position="23"/>
        <end position="156"/>
    </location>
</feature>
<dbReference type="SUPFAM" id="SSF53223">
    <property type="entry name" value="Aminoacid dehydrogenase-like, N-terminal domain"/>
    <property type="match status" value="1"/>
</dbReference>
<dbReference type="PANTHER" id="PTHR43237">
    <property type="entry name" value="NADP-DEPENDENT MALIC ENZYME"/>
    <property type="match status" value="1"/>
</dbReference>
<feature type="binding site" evidence="5">
    <location>
        <position position="142"/>
    </location>
    <ligand>
        <name>a divalent metal cation</name>
        <dbReference type="ChEBI" id="CHEBI:60240"/>
    </ligand>
</feature>
<evidence type="ECO:0000256" key="2">
    <source>
        <dbReference type="ARBA" id="ARBA00023002"/>
    </source>
</evidence>
<dbReference type="GO" id="GO:0051287">
    <property type="term" value="F:NAD binding"/>
    <property type="evidence" value="ECO:0007669"/>
    <property type="project" value="InterPro"/>
</dbReference>
<feature type="binding site" evidence="5">
    <location>
        <position position="141"/>
    </location>
    <ligand>
        <name>a divalent metal cation</name>
        <dbReference type="ChEBI" id="CHEBI:60240"/>
    </ligand>
</feature>
<dbReference type="InterPro" id="IPR001891">
    <property type="entry name" value="Malic_OxRdtase"/>
</dbReference>
<evidence type="ECO:0000259" key="7">
    <source>
        <dbReference type="SMART" id="SM00919"/>
    </source>
</evidence>
<proteinExistence type="inferred from homology"/>
<keyword evidence="10" id="KW-1185">Reference proteome</keyword>
<sequence length="390" mass="40435">MTSVKPSTVQTLSHEEIFAAHEGGKLSINSTRPLKDMRDLSLAYTPGVATVCEAIAADPAVARTHTGVGNTVAVISDGTAVLGLGNIGPQASLPVMEGKAQLFNAFAGLKAVPLVLDIHGVDELVDTIAALAPSFGGINLEDISAPRCFEIERRLIERLDIPVMHDDQHGTAVVLLAALRNATRLLGRELADLRLVVSGAGAAGVASVNMLLDAGVRDIIVLDSRGIIHADRTDLTPVKQELAAKTNPRGVSGGINEAFTGADTFIGLSGGNIGEEALQLMAEEPILFTLANPTPEIDPELSRRYGAVVATGRSDLPNQINNVLAFPGIFHGALAANATAITMEMKLAASRAIAEIAADDLEAGYIVPSPLDPRVAPAVSAAVQAAAQGR</sequence>
<dbReference type="InterPro" id="IPR046346">
    <property type="entry name" value="Aminoacid_DH-like_N_sf"/>
</dbReference>
<feature type="domain" description="Malic enzyme NAD-binding" evidence="7">
    <location>
        <begin position="168"/>
        <end position="388"/>
    </location>
</feature>
<protein>
    <submittedName>
        <fullName evidence="9">NADP-dependent malic enzyme</fullName>
    </submittedName>
</protein>
<evidence type="ECO:0000313" key="9">
    <source>
        <dbReference type="EMBL" id="RSZ65158.1"/>
    </source>
</evidence>
<dbReference type="PIRSF" id="PIRSF000106">
    <property type="entry name" value="ME"/>
    <property type="match status" value="1"/>
</dbReference>
<dbReference type="AlphaFoldDB" id="A0A430I189"/>
<accession>A0A430I189</accession>
<keyword evidence="5 6" id="KW-0479">Metal-binding</keyword>
<dbReference type="CDD" id="cd05311">
    <property type="entry name" value="NAD_bind_2_malic_enz"/>
    <property type="match status" value="1"/>
</dbReference>
<organism evidence="9 10">
    <name type="scientific">Corynebacterium hylobatis</name>
    <dbReference type="NCBI Taxonomy" id="1859290"/>
    <lineage>
        <taxon>Bacteria</taxon>
        <taxon>Bacillati</taxon>
        <taxon>Actinomycetota</taxon>
        <taxon>Actinomycetes</taxon>
        <taxon>Mycobacteriales</taxon>
        <taxon>Corynebacteriaceae</taxon>
        <taxon>Corynebacterium</taxon>
    </lineage>
</organism>